<proteinExistence type="predicted"/>
<keyword evidence="2" id="KW-1185">Reference proteome</keyword>
<evidence type="ECO:0000313" key="2">
    <source>
        <dbReference type="Proteomes" id="UP000217289"/>
    </source>
</evidence>
<dbReference type="OrthoDB" id="5381355at2"/>
<protein>
    <submittedName>
        <fullName evidence="1">Uncharacterized protein</fullName>
    </submittedName>
</protein>
<dbReference type="AlphaFoldDB" id="A0A250I650"/>
<dbReference type="EMBL" id="CP022163">
    <property type="protein sequence ID" value="ATB26641.1"/>
    <property type="molecule type" value="Genomic_DNA"/>
</dbReference>
<dbReference type="KEGG" id="mbd:MEBOL_000069"/>
<name>A0A250I650_9BACT</name>
<reference evidence="1 2" key="1">
    <citation type="submission" date="2017-06" db="EMBL/GenBank/DDBJ databases">
        <authorList>
            <person name="Kim H.J."/>
            <person name="Triplett B.A."/>
        </authorList>
    </citation>
    <scope>NUCLEOTIDE SEQUENCE [LARGE SCALE GENOMIC DNA]</scope>
    <source>
        <strain evidence="1 2">DSM 14713</strain>
    </source>
</reference>
<accession>A0A250I650</accession>
<dbReference type="Proteomes" id="UP000217289">
    <property type="component" value="Chromosome"/>
</dbReference>
<organism evidence="1 2">
    <name type="scientific">Melittangium boletus DSM 14713</name>
    <dbReference type="NCBI Taxonomy" id="1294270"/>
    <lineage>
        <taxon>Bacteria</taxon>
        <taxon>Pseudomonadati</taxon>
        <taxon>Myxococcota</taxon>
        <taxon>Myxococcia</taxon>
        <taxon>Myxococcales</taxon>
        <taxon>Cystobacterineae</taxon>
        <taxon>Archangiaceae</taxon>
        <taxon>Melittangium</taxon>
    </lineage>
</organism>
<gene>
    <name evidence="1" type="ORF">MEBOL_000069</name>
</gene>
<dbReference type="RefSeq" id="WP_095975551.1">
    <property type="nucleotide sequence ID" value="NZ_CP022163.1"/>
</dbReference>
<evidence type="ECO:0000313" key="1">
    <source>
        <dbReference type="EMBL" id="ATB26641.1"/>
    </source>
</evidence>
<sequence length="172" mass="18699">MAEQARRRAGVARVFVGQPERLAAAWRRSRFAEARKEGAPPRNQLDQLVEPFIREIGRSLEGTEGSAWSRTRAVLRLSPQRGTRALTDEFAALRRCLLDAVETLGGGDSERAVVNNAVDEAAISSTDLLEHLGNPFAPKPRVPFAGLVVMSFEKPATAREKSITGDAQAAAH</sequence>